<name>A0A0D0DGP2_9AGAM</name>
<protein>
    <submittedName>
        <fullName evidence="1">Unplaced genomic scaffold scaffold_127, whole genome shotgun sequence</fullName>
    </submittedName>
</protein>
<dbReference type="InParanoid" id="A0A0D0DGP2"/>
<sequence>MGTQGPGTVLVYVLPKSGPTAVCAHALIGTWCTSNVLTFAIPDIITDLGGDKAATSNTGLFLVVFFLVKPLSHGGMKEEDAKFRSYLEERGFDTFINGCP</sequence>
<accession>A0A0D0DGP2</accession>
<evidence type="ECO:0000313" key="2">
    <source>
        <dbReference type="Proteomes" id="UP000054538"/>
    </source>
</evidence>
<proteinExistence type="predicted"/>
<reference evidence="1 2" key="1">
    <citation type="submission" date="2014-04" db="EMBL/GenBank/DDBJ databases">
        <authorList>
            <consortium name="DOE Joint Genome Institute"/>
            <person name="Kuo A."/>
            <person name="Kohler A."/>
            <person name="Jargeat P."/>
            <person name="Nagy L.G."/>
            <person name="Floudas D."/>
            <person name="Copeland A."/>
            <person name="Barry K.W."/>
            <person name="Cichocki N."/>
            <person name="Veneault-Fourrey C."/>
            <person name="LaButti K."/>
            <person name="Lindquist E.A."/>
            <person name="Lipzen A."/>
            <person name="Lundell T."/>
            <person name="Morin E."/>
            <person name="Murat C."/>
            <person name="Sun H."/>
            <person name="Tunlid A."/>
            <person name="Henrissat B."/>
            <person name="Grigoriev I.V."/>
            <person name="Hibbett D.S."/>
            <person name="Martin F."/>
            <person name="Nordberg H.P."/>
            <person name="Cantor M.N."/>
            <person name="Hua S.X."/>
        </authorList>
    </citation>
    <scope>NUCLEOTIDE SEQUENCE [LARGE SCALE GENOMIC DNA]</scope>
    <source>
        <strain evidence="1 2">Ve08.2h10</strain>
    </source>
</reference>
<organism evidence="1 2">
    <name type="scientific">Paxillus rubicundulus Ve08.2h10</name>
    <dbReference type="NCBI Taxonomy" id="930991"/>
    <lineage>
        <taxon>Eukaryota</taxon>
        <taxon>Fungi</taxon>
        <taxon>Dikarya</taxon>
        <taxon>Basidiomycota</taxon>
        <taxon>Agaricomycotina</taxon>
        <taxon>Agaricomycetes</taxon>
        <taxon>Agaricomycetidae</taxon>
        <taxon>Boletales</taxon>
        <taxon>Paxilineae</taxon>
        <taxon>Paxillaceae</taxon>
        <taxon>Paxillus</taxon>
    </lineage>
</organism>
<dbReference type="Proteomes" id="UP000054538">
    <property type="component" value="Unassembled WGS sequence"/>
</dbReference>
<evidence type="ECO:0000313" key="1">
    <source>
        <dbReference type="EMBL" id="KIK97172.1"/>
    </source>
</evidence>
<dbReference type="OrthoDB" id="2646439at2759"/>
<reference evidence="2" key="2">
    <citation type="submission" date="2015-01" db="EMBL/GenBank/DDBJ databases">
        <title>Evolutionary Origins and Diversification of the Mycorrhizal Mutualists.</title>
        <authorList>
            <consortium name="DOE Joint Genome Institute"/>
            <consortium name="Mycorrhizal Genomics Consortium"/>
            <person name="Kohler A."/>
            <person name="Kuo A."/>
            <person name="Nagy L.G."/>
            <person name="Floudas D."/>
            <person name="Copeland A."/>
            <person name="Barry K.W."/>
            <person name="Cichocki N."/>
            <person name="Veneault-Fourrey C."/>
            <person name="LaButti K."/>
            <person name="Lindquist E.A."/>
            <person name="Lipzen A."/>
            <person name="Lundell T."/>
            <person name="Morin E."/>
            <person name="Murat C."/>
            <person name="Riley R."/>
            <person name="Ohm R."/>
            <person name="Sun H."/>
            <person name="Tunlid A."/>
            <person name="Henrissat B."/>
            <person name="Grigoriev I.V."/>
            <person name="Hibbett D.S."/>
            <person name="Martin F."/>
        </authorList>
    </citation>
    <scope>NUCLEOTIDE SEQUENCE [LARGE SCALE GENOMIC DNA]</scope>
    <source>
        <strain evidence="2">Ve08.2h10</strain>
    </source>
</reference>
<dbReference type="EMBL" id="KN824949">
    <property type="protein sequence ID" value="KIK97172.1"/>
    <property type="molecule type" value="Genomic_DNA"/>
</dbReference>
<keyword evidence="2" id="KW-1185">Reference proteome</keyword>
<dbReference type="HOGENOM" id="CLU_2306947_0_0_1"/>
<gene>
    <name evidence="1" type="ORF">PAXRUDRAFT_10347</name>
</gene>
<dbReference type="STRING" id="930991.A0A0D0DGP2"/>
<dbReference type="AlphaFoldDB" id="A0A0D0DGP2"/>